<evidence type="ECO:0000313" key="2">
    <source>
        <dbReference type="EMBL" id="SDC29567.1"/>
    </source>
</evidence>
<dbReference type="PANTHER" id="PTHR14119">
    <property type="entry name" value="HYDROLASE"/>
    <property type="match status" value="1"/>
</dbReference>
<keyword evidence="3" id="KW-1185">Reference proteome</keyword>
<dbReference type="Proteomes" id="UP000199467">
    <property type="component" value="Unassembled WGS sequence"/>
</dbReference>
<name>A0A1G6KF72_9GAMM</name>
<dbReference type="AlphaFoldDB" id="A0A1G6KF72"/>
<dbReference type="InterPro" id="IPR036380">
    <property type="entry name" value="Isochorismatase-like_sf"/>
</dbReference>
<gene>
    <name evidence="2" type="ORF">SAMN05216576_1025</name>
</gene>
<dbReference type="InterPro" id="IPR000868">
    <property type="entry name" value="Isochorismatase-like_dom"/>
</dbReference>
<dbReference type="SUPFAM" id="SSF52499">
    <property type="entry name" value="Isochorismatase-like hydrolases"/>
    <property type="match status" value="1"/>
</dbReference>
<dbReference type="RefSeq" id="WP_017675221.1">
    <property type="nucleotide sequence ID" value="NZ_FMZQ01000002.1"/>
</dbReference>
<protein>
    <submittedName>
        <fullName evidence="2">Nicotinamidase-related amidase</fullName>
    </submittedName>
</protein>
<evidence type="ECO:0000259" key="1">
    <source>
        <dbReference type="Pfam" id="PF00857"/>
    </source>
</evidence>
<sequence length="180" mass="19611">MLMRAKDSTLLLIDLQERLLPAIDGGAAVIEQASWLVRVAQRLHVPVIATEQYPKGLGYTEAGLHELLPGEGLREKIHFSATAGEGVFDLPGGERKQFIVCGTETHVCVLQTVMGLLAAGREVFVVDEAVGSRRPRDKALGLARMEGAGAVIVSREMVAFEWLERAGTELFREISSGFIR</sequence>
<dbReference type="Pfam" id="PF00857">
    <property type="entry name" value="Isochorismatase"/>
    <property type="match status" value="1"/>
</dbReference>
<dbReference type="CDD" id="cd01012">
    <property type="entry name" value="YcaC_related"/>
    <property type="match status" value="1"/>
</dbReference>
<reference evidence="3" key="1">
    <citation type="submission" date="2016-10" db="EMBL/GenBank/DDBJ databases">
        <authorList>
            <person name="Varghese N."/>
            <person name="Submissions S."/>
        </authorList>
    </citation>
    <scope>NUCLEOTIDE SEQUENCE [LARGE SCALE GENOMIC DNA]</scope>
    <source>
        <strain evidence="3">DSM 26382</strain>
    </source>
</reference>
<dbReference type="InterPro" id="IPR050993">
    <property type="entry name" value="Isochorismatase_domain"/>
</dbReference>
<dbReference type="PANTHER" id="PTHR14119:SF3">
    <property type="entry name" value="ISOCHORISMATASE DOMAIN-CONTAINING PROTEIN 2"/>
    <property type="match status" value="1"/>
</dbReference>
<evidence type="ECO:0000313" key="3">
    <source>
        <dbReference type="Proteomes" id="UP000199467"/>
    </source>
</evidence>
<dbReference type="EMBL" id="FMZQ01000002">
    <property type="protein sequence ID" value="SDC29567.1"/>
    <property type="molecule type" value="Genomic_DNA"/>
</dbReference>
<feature type="domain" description="Isochorismatase-like" evidence="1">
    <location>
        <begin position="9"/>
        <end position="156"/>
    </location>
</feature>
<accession>A0A1G6KF72</accession>
<organism evidence="2 3">
    <name type="scientific">Ectopseudomonas chengduensis</name>
    <dbReference type="NCBI Taxonomy" id="489632"/>
    <lineage>
        <taxon>Bacteria</taxon>
        <taxon>Pseudomonadati</taxon>
        <taxon>Pseudomonadota</taxon>
        <taxon>Gammaproteobacteria</taxon>
        <taxon>Pseudomonadales</taxon>
        <taxon>Pseudomonadaceae</taxon>
        <taxon>Ectopseudomonas</taxon>
    </lineage>
</organism>
<proteinExistence type="predicted"/>
<dbReference type="Gene3D" id="3.40.50.850">
    <property type="entry name" value="Isochorismatase-like"/>
    <property type="match status" value="1"/>
</dbReference>